<keyword evidence="3" id="KW-1185">Reference proteome</keyword>
<dbReference type="GO" id="GO:0016780">
    <property type="term" value="F:phosphotransferase activity, for other substituted phosphate groups"/>
    <property type="evidence" value="ECO:0007669"/>
    <property type="project" value="TreeGrafter"/>
</dbReference>
<evidence type="ECO:0000313" key="2">
    <source>
        <dbReference type="EMBL" id="BBH21845.1"/>
    </source>
</evidence>
<comment type="similarity">
    <text evidence="1">Belongs to the bacterial sugar transferase family.</text>
</comment>
<dbReference type="Pfam" id="PF02397">
    <property type="entry name" value="Bac_transf"/>
    <property type="match status" value="1"/>
</dbReference>
<reference evidence="2 3" key="1">
    <citation type="submission" date="2018-11" db="EMBL/GenBank/DDBJ databases">
        <title>Complete genome sequence of Paenibacillus baekrokdamisoli strain KCTC 33723.</title>
        <authorList>
            <person name="Kang S.W."/>
            <person name="Lee K.C."/>
            <person name="Kim K.K."/>
            <person name="Kim J.S."/>
            <person name="Kim D.S."/>
            <person name="Ko S.H."/>
            <person name="Yang S.H."/>
            <person name="Lee J.S."/>
        </authorList>
    </citation>
    <scope>NUCLEOTIDE SEQUENCE [LARGE SCALE GENOMIC DNA]</scope>
    <source>
        <strain evidence="2 3">KCTC 33723</strain>
    </source>
</reference>
<dbReference type="EMBL" id="AP019308">
    <property type="protein sequence ID" value="BBH21845.1"/>
    <property type="molecule type" value="Genomic_DNA"/>
</dbReference>
<dbReference type="RefSeq" id="WP_125658982.1">
    <property type="nucleotide sequence ID" value="NZ_AP019308.1"/>
</dbReference>
<name>A0A3G9J0G8_9BACL</name>
<dbReference type="AlphaFoldDB" id="A0A3G9J0G8"/>
<sequence>MKSVVPVTSQTKAQDKSSLYELYIKAVVDYLLALLIFIPALPFLVLVFFLIKWSSPGTPIFRQPRVGKNGKPFTIYKFRTMYIDVPKEGHSPTSGSDRRITPLGRLLRKTSIDELPQLINILRGEMSFIGPRPEQKSIVDTCYTEYEKQRFCVKPGLTGLWQISEDRTKPIHHNLQHDFEYINHLSVVMDLSILYRTLRVIVRSNTH</sequence>
<dbReference type="Proteomes" id="UP000275368">
    <property type="component" value="Chromosome"/>
</dbReference>
<organism evidence="2 3">
    <name type="scientific">Paenibacillus baekrokdamisoli</name>
    <dbReference type="NCBI Taxonomy" id="1712516"/>
    <lineage>
        <taxon>Bacteria</taxon>
        <taxon>Bacillati</taxon>
        <taxon>Bacillota</taxon>
        <taxon>Bacilli</taxon>
        <taxon>Bacillales</taxon>
        <taxon>Paenibacillaceae</taxon>
        <taxon>Paenibacillus</taxon>
    </lineage>
</organism>
<protein>
    <submittedName>
        <fullName evidence="2">Uncharacterized protein</fullName>
    </submittedName>
</protein>
<dbReference type="KEGG" id="pbk:Back11_31900"/>
<evidence type="ECO:0000313" key="3">
    <source>
        <dbReference type="Proteomes" id="UP000275368"/>
    </source>
</evidence>
<proteinExistence type="inferred from homology"/>
<dbReference type="PANTHER" id="PTHR30576:SF0">
    <property type="entry name" value="UNDECAPRENYL-PHOSPHATE N-ACETYLGALACTOSAMINYL 1-PHOSPHATE TRANSFERASE-RELATED"/>
    <property type="match status" value="1"/>
</dbReference>
<dbReference type="PANTHER" id="PTHR30576">
    <property type="entry name" value="COLANIC BIOSYNTHESIS UDP-GLUCOSE LIPID CARRIER TRANSFERASE"/>
    <property type="match status" value="1"/>
</dbReference>
<gene>
    <name evidence="2" type="ORF">Back11_31900</name>
</gene>
<accession>A0A3G9J0G8</accession>
<dbReference type="InterPro" id="IPR003362">
    <property type="entry name" value="Bact_transf"/>
</dbReference>
<evidence type="ECO:0000256" key="1">
    <source>
        <dbReference type="ARBA" id="ARBA00006464"/>
    </source>
</evidence>
<dbReference type="OrthoDB" id="9808602at2"/>